<dbReference type="HAMAP" id="MF_01384">
    <property type="entry name" value="UreD"/>
    <property type="match status" value="1"/>
</dbReference>
<evidence type="ECO:0000256" key="2">
    <source>
        <dbReference type="ARBA" id="ARBA00023186"/>
    </source>
</evidence>
<dbReference type="AlphaFoldDB" id="A0A2W5N675"/>
<comment type="similarity">
    <text evidence="1 3">Belongs to the UreD family.</text>
</comment>
<reference evidence="4 5" key="1">
    <citation type="submission" date="2017-08" db="EMBL/GenBank/DDBJ databases">
        <title>Infants hospitalized years apart are colonized by the same room-sourced microbial strains.</title>
        <authorList>
            <person name="Brooks B."/>
            <person name="Olm M.R."/>
            <person name="Firek B.A."/>
            <person name="Baker R."/>
            <person name="Thomas B.C."/>
            <person name="Morowitz M.J."/>
            <person name="Banfield J.F."/>
        </authorList>
    </citation>
    <scope>NUCLEOTIDE SEQUENCE [LARGE SCALE GENOMIC DNA]</scope>
    <source>
        <strain evidence="4">S2_005_002_R2_34</strain>
    </source>
</reference>
<comment type="caution">
    <text evidence="4">The sequence shown here is derived from an EMBL/GenBank/DDBJ whole genome shotgun (WGS) entry which is preliminary data.</text>
</comment>
<dbReference type="Proteomes" id="UP000249185">
    <property type="component" value="Unassembled WGS sequence"/>
</dbReference>
<dbReference type="Pfam" id="PF01774">
    <property type="entry name" value="UreD"/>
    <property type="match status" value="1"/>
</dbReference>
<keyword evidence="3" id="KW-0963">Cytoplasm</keyword>
<keyword evidence="2 3" id="KW-0143">Chaperone</keyword>
<sequence>MQILSPPLRLQRAQGRAEVAMTRARDATRLRRLYQQGCAKALLPRVHGGTPEAVLINTSGGITGGDRLDYGVVLDPGAALTVTTQAAERVYRSSGGVGSVSVELALGAGARLDWLPQETILFEGGRLARRLAAEVAADAELTVLESVVLGRAAMGETLADATLTDHWRLRRDGRLVHAEALRLGPDIAAATAGRATLGGARAFATLVHLAPAAQDRLDQARALIDGIGVAAAASARPGVLILRFLAPDAAPLRAALFRFLMAFRGAPLPRVWSL</sequence>
<dbReference type="PANTHER" id="PTHR33643">
    <property type="entry name" value="UREASE ACCESSORY PROTEIN D"/>
    <property type="match status" value="1"/>
</dbReference>
<proteinExistence type="inferred from homology"/>
<keyword evidence="3" id="KW-0996">Nickel insertion</keyword>
<dbReference type="InterPro" id="IPR002669">
    <property type="entry name" value="UreD"/>
</dbReference>
<accession>A0A2W5N675</accession>
<evidence type="ECO:0000256" key="1">
    <source>
        <dbReference type="ARBA" id="ARBA00007177"/>
    </source>
</evidence>
<dbReference type="GO" id="GO:0016151">
    <property type="term" value="F:nickel cation binding"/>
    <property type="evidence" value="ECO:0007669"/>
    <property type="project" value="UniProtKB-UniRule"/>
</dbReference>
<dbReference type="EMBL" id="QFPW01000015">
    <property type="protein sequence ID" value="PZQ47799.1"/>
    <property type="molecule type" value="Genomic_DNA"/>
</dbReference>
<dbReference type="PANTHER" id="PTHR33643:SF1">
    <property type="entry name" value="UREASE ACCESSORY PROTEIN D"/>
    <property type="match status" value="1"/>
</dbReference>
<name>A0A2W5N675_RHOSU</name>
<organism evidence="4 5">
    <name type="scientific">Rhodovulum sulfidophilum</name>
    <name type="common">Rhodobacter sulfidophilus</name>
    <dbReference type="NCBI Taxonomy" id="35806"/>
    <lineage>
        <taxon>Bacteria</taxon>
        <taxon>Pseudomonadati</taxon>
        <taxon>Pseudomonadota</taxon>
        <taxon>Alphaproteobacteria</taxon>
        <taxon>Rhodobacterales</taxon>
        <taxon>Paracoccaceae</taxon>
        <taxon>Rhodovulum</taxon>
    </lineage>
</organism>
<evidence type="ECO:0000313" key="5">
    <source>
        <dbReference type="Proteomes" id="UP000249185"/>
    </source>
</evidence>
<protein>
    <recommendedName>
        <fullName evidence="3">Urease accessory protein UreD</fullName>
    </recommendedName>
</protein>
<comment type="function">
    <text evidence="3">Required for maturation of urease via the functional incorporation of the urease nickel metallocenter.</text>
</comment>
<evidence type="ECO:0000313" key="4">
    <source>
        <dbReference type="EMBL" id="PZQ47799.1"/>
    </source>
</evidence>
<gene>
    <name evidence="3" type="primary">ureD</name>
    <name evidence="4" type="ORF">DI556_16435</name>
</gene>
<dbReference type="GO" id="GO:0005737">
    <property type="term" value="C:cytoplasm"/>
    <property type="evidence" value="ECO:0007669"/>
    <property type="project" value="UniProtKB-SubCell"/>
</dbReference>
<comment type="subunit">
    <text evidence="3">UreD, UreF and UreG form a complex that acts as a GTP-hydrolysis-dependent molecular chaperone, activating the urease apoprotein by helping to assemble the nickel containing metallocenter of UreC. The UreE protein probably delivers the nickel.</text>
</comment>
<comment type="subcellular location">
    <subcellularLocation>
        <location evidence="3">Cytoplasm</location>
    </subcellularLocation>
</comment>
<evidence type="ECO:0000256" key="3">
    <source>
        <dbReference type="HAMAP-Rule" id="MF_01384"/>
    </source>
</evidence>